<evidence type="ECO:0000313" key="2">
    <source>
        <dbReference type="EMBL" id="GAD29814.1"/>
    </source>
</evidence>
<proteinExistence type="predicted"/>
<sequence length="234" mass="27180">MMGARGYCQIQSNLDDATIHSLIIASQGKVKVLEESLRNIIGKVSRSKVDKFLRISGYTDWMKSLRDSTNEMLQRKRDKNKIPKPTGDEWESMPVHSGLYEYMWNTETDECWCPFKQVIMQPKRMVVKTESGTYEYDVYTIRRNKHDTRKYTAGRIHLMCEDAKRTGVFNWLENSTVMARQPDINDLSKSHWSVNPRSKSDIAKASAKISINRRKPKPSNTPRTTYPDLFSFAE</sequence>
<organism evidence="2 3">
    <name type="scientific">Photobacterium leiognathi lrivu.4.1</name>
    <dbReference type="NCBI Taxonomy" id="1248232"/>
    <lineage>
        <taxon>Bacteria</taxon>
        <taxon>Pseudomonadati</taxon>
        <taxon>Pseudomonadota</taxon>
        <taxon>Gammaproteobacteria</taxon>
        <taxon>Vibrionales</taxon>
        <taxon>Vibrionaceae</taxon>
        <taxon>Photobacterium</taxon>
    </lineage>
</organism>
<dbReference type="Proteomes" id="UP000030675">
    <property type="component" value="Unassembled WGS sequence"/>
</dbReference>
<gene>
    <name evidence="2" type="ORF">PLEI_1467</name>
</gene>
<dbReference type="EMBL" id="DF196819">
    <property type="protein sequence ID" value="GAD29814.1"/>
    <property type="molecule type" value="Genomic_DNA"/>
</dbReference>
<evidence type="ECO:0000313" key="3">
    <source>
        <dbReference type="Proteomes" id="UP000030675"/>
    </source>
</evidence>
<feature type="region of interest" description="Disordered" evidence="1">
    <location>
        <begin position="189"/>
        <end position="227"/>
    </location>
</feature>
<protein>
    <submittedName>
        <fullName evidence="2">Uncharacterized protein</fullName>
    </submittedName>
</protein>
<reference evidence="3" key="1">
    <citation type="submission" date="2012-12" db="EMBL/GenBank/DDBJ databases">
        <title>Genome Sequence of Photobacterium leiognathi lrivu.4.1.</title>
        <authorList>
            <person name="Urbanczyk H."/>
            <person name="Ogura Y."/>
            <person name="Hayashi T."/>
            <person name="Dunlap P.V."/>
        </authorList>
    </citation>
    <scope>NUCLEOTIDE SEQUENCE [LARGE SCALE GENOMIC DNA]</scope>
    <source>
        <strain evidence="3">lrivu.4.1</strain>
    </source>
</reference>
<accession>A0A0U1P636</accession>
<dbReference type="AlphaFoldDB" id="A0A0U1P636"/>
<dbReference type="RefSeq" id="WP_023932333.1">
    <property type="nucleotide sequence ID" value="NZ_DF196819.1"/>
</dbReference>
<dbReference type="HOGENOM" id="CLU_1184164_0_0_6"/>
<evidence type="ECO:0000256" key="1">
    <source>
        <dbReference type="SAM" id="MobiDB-lite"/>
    </source>
</evidence>
<name>A0A0U1P636_PHOLE</name>